<dbReference type="HOGENOM" id="CLU_3125910_0_0_1"/>
<evidence type="ECO:0000313" key="2">
    <source>
        <dbReference type="Proteomes" id="UP000001312"/>
    </source>
</evidence>
<reference evidence="2" key="1">
    <citation type="journal article" date="2011" name="PLoS Genet.">
        <title>Genomic analysis of the necrotrophic fungal pathogens Sclerotinia sclerotiorum and Botrytis cinerea.</title>
        <authorList>
            <person name="Amselem J."/>
            <person name="Cuomo C.A."/>
            <person name="van Kan J.A."/>
            <person name="Viaud M."/>
            <person name="Benito E.P."/>
            <person name="Couloux A."/>
            <person name="Coutinho P.M."/>
            <person name="de Vries R.P."/>
            <person name="Dyer P.S."/>
            <person name="Fillinger S."/>
            <person name="Fournier E."/>
            <person name="Gout L."/>
            <person name="Hahn M."/>
            <person name="Kohn L."/>
            <person name="Lapalu N."/>
            <person name="Plummer K.M."/>
            <person name="Pradier J.M."/>
            <person name="Quevillon E."/>
            <person name="Sharon A."/>
            <person name="Simon A."/>
            <person name="ten Have A."/>
            <person name="Tudzynski B."/>
            <person name="Tudzynski P."/>
            <person name="Wincker P."/>
            <person name="Andrew M."/>
            <person name="Anthouard V."/>
            <person name="Beever R.E."/>
            <person name="Beffa R."/>
            <person name="Benoit I."/>
            <person name="Bouzid O."/>
            <person name="Brault B."/>
            <person name="Chen Z."/>
            <person name="Choquer M."/>
            <person name="Collemare J."/>
            <person name="Cotton P."/>
            <person name="Danchin E.G."/>
            <person name="Da Silva C."/>
            <person name="Gautier A."/>
            <person name="Giraud C."/>
            <person name="Giraud T."/>
            <person name="Gonzalez C."/>
            <person name="Grossetete S."/>
            <person name="Guldener U."/>
            <person name="Henrissat B."/>
            <person name="Howlett B.J."/>
            <person name="Kodira C."/>
            <person name="Kretschmer M."/>
            <person name="Lappartient A."/>
            <person name="Leroch M."/>
            <person name="Levis C."/>
            <person name="Mauceli E."/>
            <person name="Neuveglise C."/>
            <person name="Oeser B."/>
            <person name="Pearson M."/>
            <person name="Poulain J."/>
            <person name="Poussereau N."/>
            <person name="Quesneville H."/>
            <person name="Rascle C."/>
            <person name="Schumacher J."/>
            <person name="Segurens B."/>
            <person name="Sexton A."/>
            <person name="Silva E."/>
            <person name="Sirven C."/>
            <person name="Soanes D.M."/>
            <person name="Talbot N.J."/>
            <person name="Templeton M."/>
            <person name="Yandava C."/>
            <person name="Yarden O."/>
            <person name="Zeng Q."/>
            <person name="Rollins J.A."/>
            <person name="Lebrun M.H."/>
            <person name="Dickman M."/>
        </authorList>
    </citation>
    <scope>NUCLEOTIDE SEQUENCE [LARGE SCALE GENOMIC DNA]</scope>
    <source>
        <strain evidence="2">ATCC 18683 / 1980 / Ss-1</strain>
    </source>
</reference>
<dbReference type="Proteomes" id="UP000001312">
    <property type="component" value="Unassembled WGS sequence"/>
</dbReference>
<dbReference type="AlphaFoldDB" id="A7E9B0"/>
<sequence length="50" mass="5450">MPVYWKVCCAGVKRSEDRTHACSTAVPSSHVDSLKVESQGPTAQEISLME</sequence>
<evidence type="ECO:0000313" key="1">
    <source>
        <dbReference type="EMBL" id="EDN96962.1"/>
    </source>
</evidence>
<accession>A7E9B0</accession>
<organism evidence="1 2">
    <name type="scientific">Sclerotinia sclerotiorum (strain ATCC 18683 / 1980 / Ss-1)</name>
    <name type="common">White mold</name>
    <name type="synonym">Whetzelinia sclerotiorum</name>
    <dbReference type="NCBI Taxonomy" id="665079"/>
    <lineage>
        <taxon>Eukaryota</taxon>
        <taxon>Fungi</taxon>
        <taxon>Dikarya</taxon>
        <taxon>Ascomycota</taxon>
        <taxon>Pezizomycotina</taxon>
        <taxon>Leotiomycetes</taxon>
        <taxon>Helotiales</taxon>
        <taxon>Sclerotiniaceae</taxon>
        <taxon>Sclerotinia</taxon>
    </lineage>
</organism>
<dbReference type="InParanoid" id="A7E9B0"/>
<dbReference type="EMBL" id="CH476622">
    <property type="protein sequence ID" value="EDN96962.1"/>
    <property type="molecule type" value="Genomic_DNA"/>
</dbReference>
<dbReference type="KEGG" id="ssl:SS1G_01890"/>
<proteinExistence type="predicted"/>
<keyword evidence="2" id="KW-1185">Reference proteome</keyword>
<dbReference type="RefSeq" id="XP_001597694.1">
    <property type="nucleotide sequence ID" value="XM_001597644.1"/>
</dbReference>
<gene>
    <name evidence="1" type="ORF">SS1G_01890</name>
</gene>
<name>A7E9B0_SCLS1</name>
<protein>
    <submittedName>
        <fullName evidence="1">Uncharacterized protein</fullName>
    </submittedName>
</protein>
<dbReference type="GeneID" id="5494125"/>